<dbReference type="AlphaFoldDB" id="H1Y360"/>
<dbReference type="SUPFAM" id="SSF51126">
    <property type="entry name" value="Pectin lyase-like"/>
    <property type="match status" value="1"/>
</dbReference>
<protein>
    <recommendedName>
        <fullName evidence="3">Right handed beta helix domain-containing protein</fullName>
    </recommendedName>
</protein>
<dbReference type="RefSeq" id="WP_008509829.1">
    <property type="nucleotide sequence ID" value="NZ_CM001403.1"/>
</dbReference>
<accession>H1Y360</accession>
<dbReference type="InterPro" id="IPR011050">
    <property type="entry name" value="Pectin_lyase_fold/virulence"/>
</dbReference>
<dbReference type="HOGENOM" id="CLU_556446_0_0_10"/>
<evidence type="ECO:0008006" key="3">
    <source>
        <dbReference type="Google" id="ProtNLM"/>
    </source>
</evidence>
<organism evidence="1 2">
    <name type="scientific">Mucilaginibacter paludis DSM 18603</name>
    <dbReference type="NCBI Taxonomy" id="714943"/>
    <lineage>
        <taxon>Bacteria</taxon>
        <taxon>Pseudomonadati</taxon>
        <taxon>Bacteroidota</taxon>
        <taxon>Sphingobacteriia</taxon>
        <taxon>Sphingobacteriales</taxon>
        <taxon>Sphingobacteriaceae</taxon>
        <taxon>Mucilaginibacter</taxon>
    </lineage>
</organism>
<dbReference type="OrthoDB" id="1345401at2"/>
<dbReference type="eggNOG" id="ENOG502ZB8N">
    <property type="taxonomic scope" value="Bacteria"/>
</dbReference>
<gene>
    <name evidence="1" type="ORF">Mucpa_4793</name>
</gene>
<keyword evidence="2" id="KW-1185">Reference proteome</keyword>
<evidence type="ECO:0000313" key="2">
    <source>
        <dbReference type="Proteomes" id="UP000002774"/>
    </source>
</evidence>
<evidence type="ECO:0000313" key="1">
    <source>
        <dbReference type="EMBL" id="EHQ28878.1"/>
    </source>
</evidence>
<sequence>MLSEKSQTIADQIFSNDFFKNLDKNTLLQKYDVSGAIDDINAVTRSFSGQNPQPQDGFVISDIPPNGIIITQSGTYRFANSIKWKAENGDGSAIVINADHVVLDMAGFSLTADITDNSKLIVGINVQNAQFVSIQNGILKNMCYYGIYAKSVFELTIDSIMVDGLSFNNLTKGLSPAGILIFDGANLAISSCLVKNLNVISGASAGIQIVCAKNGTVSDCSMESFVNNDGSVQGYSYLLSSKITTKNCISANFQSHFNGNTATLGHTVLGFIPILCIALVYENCNATNMTGCCDDCHGMSVFLDTDIEVNGFTADGVTDGVALSNSGAKATGLEVYGSIVSIKNCTVKNIKAINPQDKQSAGFSVAGTAVSFTNCKAENVIVTDAKGTINPELGYGTGFGWAPDPRPEFVDIYANDILYRNCISTNCQVGFDTWNHIDSVWDDVSCINCGIEILAEPNGIRTLSGNPCSECNPPITVQITNVACGNNYVA</sequence>
<reference evidence="1" key="1">
    <citation type="submission" date="2011-09" db="EMBL/GenBank/DDBJ databases">
        <title>The permanent draft genome of Mucilaginibacter paludis DSM 18603.</title>
        <authorList>
            <consortium name="US DOE Joint Genome Institute (JGI-PGF)"/>
            <person name="Lucas S."/>
            <person name="Han J."/>
            <person name="Lapidus A."/>
            <person name="Bruce D."/>
            <person name="Goodwin L."/>
            <person name="Pitluck S."/>
            <person name="Peters L."/>
            <person name="Kyrpides N."/>
            <person name="Mavromatis K."/>
            <person name="Ivanova N."/>
            <person name="Mikhailova N."/>
            <person name="Held B."/>
            <person name="Detter J.C."/>
            <person name="Tapia R."/>
            <person name="Han C."/>
            <person name="Land M."/>
            <person name="Hauser L."/>
            <person name="Markowitz V."/>
            <person name="Cheng J.-F."/>
            <person name="Hugenholtz P."/>
            <person name="Woyke T."/>
            <person name="Wu D."/>
            <person name="Tindall B."/>
            <person name="Brambilla E."/>
            <person name="Klenk H.-P."/>
            <person name="Eisen J.A."/>
        </authorList>
    </citation>
    <scope>NUCLEOTIDE SEQUENCE [LARGE SCALE GENOMIC DNA]</scope>
    <source>
        <strain evidence="1">DSM 18603</strain>
    </source>
</reference>
<proteinExistence type="predicted"/>
<dbReference type="EMBL" id="CM001403">
    <property type="protein sequence ID" value="EHQ28878.1"/>
    <property type="molecule type" value="Genomic_DNA"/>
</dbReference>
<name>H1Y360_9SPHI</name>
<dbReference type="Proteomes" id="UP000002774">
    <property type="component" value="Chromosome"/>
</dbReference>